<evidence type="ECO:0000313" key="1">
    <source>
        <dbReference type="EMBL" id="KAF0935421.1"/>
    </source>
</evidence>
<dbReference type="AlphaFoldDB" id="A0A6G1FEX3"/>
<protein>
    <submittedName>
        <fullName evidence="1">Uncharacterized protein</fullName>
    </submittedName>
</protein>
<gene>
    <name evidence="1" type="ORF">E2562_032676</name>
</gene>
<proteinExistence type="predicted"/>
<sequence>MAKDACLSWSMASRELLRRSSGGGGEETKFRKPGPLHARFERPARILLLLVVAGVHLSRLRHEASRR</sequence>
<organism evidence="1 2">
    <name type="scientific">Oryza meyeriana var. granulata</name>
    <dbReference type="NCBI Taxonomy" id="110450"/>
    <lineage>
        <taxon>Eukaryota</taxon>
        <taxon>Viridiplantae</taxon>
        <taxon>Streptophyta</taxon>
        <taxon>Embryophyta</taxon>
        <taxon>Tracheophyta</taxon>
        <taxon>Spermatophyta</taxon>
        <taxon>Magnoliopsida</taxon>
        <taxon>Liliopsida</taxon>
        <taxon>Poales</taxon>
        <taxon>Poaceae</taxon>
        <taxon>BOP clade</taxon>
        <taxon>Oryzoideae</taxon>
        <taxon>Oryzeae</taxon>
        <taxon>Oryzinae</taxon>
        <taxon>Oryza</taxon>
        <taxon>Oryza meyeriana</taxon>
    </lineage>
</organism>
<dbReference type="Proteomes" id="UP000479710">
    <property type="component" value="Unassembled WGS sequence"/>
</dbReference>
<dbReference type="EMBL" id="SPHZ02000001">
    <property type="protein sequence ID" value="KAF0935421.1"/>
    <property type="molecule type" value="Genomic_DNA"/>
</dbReference>
<evidence type="ECO:0000313" key="2">
    <source>
        <dbReference type="Proteomes" id="UP000479710"/>
    </source>
</evidence>
<keyword evidence="2" id="KW-1185">Reference proteome</keyword>
<accession>A0A6G1FEX3</accession>
<comment type="caution">
    <text evidence="1">The sequence shown here is derived from an EMBL/GenBank/DDBJ whole genome shotgun (WGS) entry which is preliminary data.</text>
</comment>
<reference evidence="1 2" key="1">
    <citation type="submission" date="2019-11" db="EMBL/GenBank/DDBJ databases">
        <title>Whole genome sequence of Oryza granulata.</title>
        <authorList>
            <person name="Li W."/>
        </authorList>
    </citation>
    <scope>NUCLEOTIDE SEQUENCE [LARGE SCALE GENOMIC DNA]</scope>
    <source>
        <strain evidence="2">cv. Menghai</strain>
        <tissue evidence="1">Leaf</tissue>
    </source>
</reference>
<name>A0A6G1FEX3_9ORYZ</name>